<dbReference type="HOGENOM" id="CLU_046451_0_0_1"/>
<evidence type="ECO:0000256" key="2">
    <source>
        <dbReference type="SAM" id="SignalP"/>
    </source>
</evidence>
<keyword evidence="4" id="KW-1185">Reference proteome</keyword>
<sequence>MSFSLTPRVFSLLCLAASVAGQWSGNYNTTFVPSSQDPASKCWIQSLAQRPYTAVYPCTCTGGEVWPDCNWQDALLFNRVKDAKCRCATTQDISKEPESLKKYGQDQPAAVTQCICDPAASKGPDSPDGLFVPSPECWCPAESLKQKSGLSEAKESPAVPETPPPSTKSIQKCRDDLNKSGYTQKNVCKQLMQDKPKEFSEPMQRALPNCSIASLTEVCKDIPQN</sequence>
<evidence type="ECO:0000313" key="3">
    <source>
        <dbReference type="EMBL" id="KID85948.1"/>
    </source>
</evidence>
<protein>
    <submittedName>
        <fullName evidence="3">Uncharacterized protein</fullName>
    </submittedName>
</protein>
<evidence type="ECO:0000256" key="1">
    <source>
        <dbReference type="SAM" id="MobiDB-lite"/>
    </source>
</evidence>
<dbReference type="AlphaFoldDB" id="A0A0B4GTH7"/>
<name>A0A0B4GTH7_METGA</name>
<dbReference type="Proteomes" id="UP000031192">
    <property type="component" value="Unassembled WGS sequence"/>
</dbReference>
<organism evidence="3 4">
    <name type="scientific">Metarhizium guizhouense (strain ARSEF 977)</name>
    <dbReference type="NCBI Taxonomy" id="1276136"/>
    <lineage>
        <taxon>Eukaryota</taxon>
        <taxon>Fungi</taxon>
        <taxon>Dikarya</taxon>
        <taxon>Ascomycota</taxon>
        <taxon>Pezizomycotina</taxon>
        <taxon>Sordariomycetes</taxon>
        <taxon>Hypocreomycetidae</taxon>
        <taxon>Hypocreales</taxon>
        <taxon>Clavicipitaceae</taxon>
        <taxon>Metarhizium</taxon>
    </lineage>
</organism>
<dbReference type="EMBL" id="AZNH01000025">
    <property type="protein sequence ID" value="KID85948.1"/>
    <property type="molecule type" value="Genomic_DNA"/>
</dbReference>
<keyword evidence="2" id="KW-0732">Signal</keyword>
<feature type="signal peptide" evidence="2">
    <location>
        <begin position="1"/>
        <end position="21"/>
    </location>
</feature>
<accession>A0A0B4GTH7</accession>
<feature type="chain" id="PRO_5002092116" evidence="2">
    <location>
        <begin position="22"/>
        <end position="225"/>
    </location>
</feature>
<evidence type="ECO:0000313" key="4">
    <source>
        <dbReference type="Proteomes" id="UP000031192"/>
    </source>
</evidence>
<gene>
    <name evidence="3" type="ORF">MGU_06865</name>
</gene>
<reference evidence="3 4" key="1">
    <citation type="journal article" date="2014" name="Proc. Natl. Acad. Sci. U.S.A.">
        <title>Trajectory and genomic determinants of fungal-pathogen speciation and host adaptation.</title>
        <authorList>
            <person name="Hu X."/>
            <person name="Xiao G."/>
            <person name="Zheng P."/>
            <person name="Shang Y."/>
            <person name="Su Y."/>
            <person name="Zhang X."/>
            <person name="Liu X."/>
            <person name="Zhan S."/>
            <person name="St Leger R.J."/>
            <person name="Wang C."/>
        </authorList>
    </citation>
    <scope>NUCLEOTIDE SEQUENCE [LARGE SCALE GENOMIC DNA]</scope>
    <source>
        <strain evidence="3 4">ARSEF 977</strain>
    </source>
</reference>
<feature type="region of interest" description="Disordered" evidence="1">
    <location>
        <begin position="149"/>
        <end position="173"/>
    </location>
</feature>
<comment type="caution">
    <text evidence="3">The sequence shown here is derived from an EMBL/GenBank/DDBJ whole genome shotgun (WGS) entry which is preliminary data.</text>
</comment>
<proteinExistence type="predicted"/>